<sequence length="93" mass="10714">MDYYSAFDDEIFEITRIMVGLTLSDGQRRELAQVVDRIEAAYQAGDLTNEQRGRLLDNIADCGMELPAQLTRPDTRQPSQRGKKKQKSKEHER</sequence>
<evidence type="ECO:0000313" key="2">
    <source>
        <dbReference type="EMBL" id="HIZ29897.1"/>
    </source>
</evidence>
<dbReference type="Proteomes" id="UP000824035">
    <property type="component" value="Unassembled WGS sequence"/>
</dbReference>
<dbReference type="AlphaFoldDB" id="A0A9D2E2Z5"/>
<gene>
    <name evidence="2" type="ORF">H9813_01500</name>
</gene>
<protein>
    <submittedName>
        <fullName evidence="2">Uncharacterized protein</fullName>
    </submittedName>
</protein>
<comment type="caution">
    <text evidence="2">The sequence shown here is derived from an EMBL/GenBank/DDBJ whole genome shotgun (WGS) entry which is preliminary data.</text>
</comment>
<proteinExistence type="predicted"/>
<dbReference type="EMBL" id="DXBV01000016">
    <property type="protein sequence ID" value="HIZ29897.1"/>
    <property type="molecule type" value="Genomic_DNA"/>
</dbReference>
<reference evidence="2" key="1">
    <citation type="journal article" date="2021" name="PeerJ">
        <title>Extensive microbial diversity within the chicken gut microbiome revealed by metagenomics and culture.</title>
        <authorList>
            <person name="Gilroy R."/>
            <person name="Ravi A."/>
            <person name="Getino M."/>
            <person name="Pursley I."/>
            <person name="Horton D.L."/>
            <person name="Alikhan N.F."/>
            <person name="Baker D."/>
            <person name="Gharbi K."/>
            <person name="Hall N."/>
            <person name="Watson M."/>
            <person name="Adriaenssens E.M."/>
            <person name="Foster-Nyarko E."/>
            <person name="Jarju S."/>
            <person name="Secka A."/>
            <person name="Antonio M."/>
            <person name="Oren A."/>
            <person name="Chaudhuri R.R."/>
            <person name="La Ragione R."/>
            <person name="Hildebrand F."/>
            <person name="Pallen M.J."/>
        </authorList>
    </citation>
    <scope>NUCLEOTIDE SEQUENCE</scope>
    <source>
        <strain evidence="2">ChiGjej4B4-18154</strain>
    </source>
</reference>
<organism evidence="2 3">
    <name type="scientific">Candidatus Allofournierella merdipullorum</name>
    <dbReference type="NCBI Taxonomy" id="2838595"/>
    <lineage>
        <taxon>Bacteria</taxon>
        <taxon>Bacillati</taxon>
        <taxon>Bacillota</taxon>
        <taxon>Clostridia</taxon>
        <taxon>Eubacteriales</taxon>
        <taxon>Oscillospiraceae</taxon>
        <taxon>Allofournierella</taxon>
    </lineage>
</organism>
<feature type="compositionally biased region" description="Basic residues" evidence="1">
    <location>
        <begin position="81"/>
        <end position="93"/>
    </location>
</feature>
<evidence type="ECO:0000256" key="1">
    <source>
        <dbReference type="SAM" id="MobiDB-lite"/>
    </source>
</evidence>
<evidence type="ECO:0000313" key="3">
    <source>
        <dbReference type="Proteomes" id="UP000824035"/>
    </source>
</evidence>
<feature type="region of interest" description="Disordered" evidence="1">
    <location>
        <begin position="66"/>
        <end position="93"/>
    </location>
</feature>
<name>A0A9D2E2Z5_9FIRM</name>
<accession>A0A9D2E2Z5</accession>
<reference evidence="2" key="2">
    <citation type="submission" date="2021-04" db="EMBL/GenBank/DDBJ databases">
        <authorList>
            <person name="Gilroy R."/>
        </authorList>
    </citation>
    <scope>NUCLEOTIDE SEQUENCE</scope>
    <source>
        <strain evidence="2">ChiGjej4B4-18154</strain>
    </source>
</reference>